<feature type="transmembrane region" description="Helical" evidence="7">
    <location>
        <begin position="102"/>
        <end position="123"/>
    </location>
</feature>
<dbReference type="CDD" id="cd06261">
    <property type="entry name" value="TM_PBP2"/>
    <property type="match status" value="1"/>
</dbReference>
<feature type="transmembrane region" description="Helical" evidence="7">
    <location>
        <begin position="174"/>
        <end position="193"/>
    </location>
</feature>
<dbReference type="Pfam" id="PF00528">
    <property type="entry name" value="BPD_transp_1"/>
    <property type="match status" value="1"/>
</dbReference>
<evidence type="ECO:0000259" key="8">
    <source>
        <dbReference type="PROSITE" id="PS50928"/>
    </source>
</evidence>
<evidence type="ECO:0000256" key="5">
    <source>
        <dbReference type="ARBA" id="ARBA00022989"/>
    </source>
</evidence>
<evidence type="ECO:0000256" key="4">
    <source>
        <dbReference type="ARBA" id="ARBA00022692"/>
    </source>
</evidence>
<feature type="transmembrane region" description="Helical" evidence="7">
    <location>
        <begin position="274"/>
        <end position="300"/>
    </location>
</feature>
<keyword evidence="5 7" id="KW-1133">Transmembrane helix</keyword>
<dbReference type="InterPro" id="IPR000515">
    <property type="entry name" value="MetI-like"/>
</dbReference>
<comment type="similarity">
    <text evidence="7">Belongs to the binding-protein-dependent transport system permease family.</text>
</comment>
<evidence type="ECO:0000313" key="9">
    <source>
        <dbReference type="EMBL" id="NBH60547.1"/>
    </source>
</evidence>
<dbReference type="InterPro" id="IPR045621">
    <property type="entry name" value="BPD_transp_1_N"/>
</dbReference>
<reference evidence="9 10" key="1">
    <citation type="submission" date="2018-08" db="EMBL/GenBank/DDBJ databases">
        <title>Murine metabolic-syndrome-specific gut microbial biobank.</title>
        <authorList>
            <person name="Liu C."/>
        </authorList>
    </citation>
    <scope>NUCLEOTIDE SEQUENCE [LARGE SCALE GENOMIC DNA]</scope>
    <source>
        <strain evidence="9 10">28</strain>
    </source>
</reference>
<feature type="domain" description="ABC transmembrane type-1" evidence="8">
    <location>
        <begin position="96"/>
        <end position="297"/>
    </location>
</feature>
<dbReference type="InterPro" id="IPR035906">
    <property type="entry name" value="MetI-like_sf"/>
</dbReference>
<dbReference type="EMBL" id="QXWK01000003">
    <property type="protein sequence ID" value="NBH60547.1"/>
    <property type="molecule type" value="Genomic_DNA"/>
</dbReference>
<evidence type="ECO:0000256" key="1">
    <source>
        <dbReference type="ARBA" id="ARBA00004651"/>
    </source>
</evidence>
<keyword evidence="10" id="KW-1185">Reference proteome</keyword>
<evidence type="ECO:0000256" key="6">
    <source>
        <dbReference type="ARBA" id="ARBA00023136"/>
    </source>
</evidence>
<keyword evidence="2 7" id="KW-0813">Transport</keyword>
<feature type="transmembrane region" description="Helical" evidence="7">
    <location>
        <begin position="232"/>
        <end position="254"/>
    </location>
</feature>
<dbReference type="PROSITE" id="PS50928">
    <property type="entry name" value="ABC_TM1"/>
    <property type="match status" value="1"/>
</dbReference>
<feature type="transmembrane region" description="Helical" evidence="7">
    <location>
        <begin position="135"/>
        <end position="162"/>
    </location>
</feature>
<evidence type="ECO:0000313" key="10">
    <source>
        <dbReference type="Proteomes" id="UP000446866"/>
    </source>
</evidence>
<dbReference type="SUPFAM" id="SSF161098">
    <property type="entry name" value="MetI-like"/>
    <property type="match status" value="1"/>
</dbReference>
<dbReference type="PANTHER" id="PTHR30465:SF74">
    <property type="entry name" value="OLIGOPEPTIDE TRANSPORT SYSTEM PERMEASE PROTEIN OPPB"/>
    <property type="match status" value="1"/>
</dbReference>
<organism evidence="9 10">
    <name type="scientific">Anaerotruncus colihominis</name>
    <dbReference type="NCBI Taxonomy" id="169435"/>
    <lineage>
        <taxon>Bacteria</taxon>
        <taxon>Bacillati</taxon>
        <taxon>Bacillota</taxon>
        <taxon>Clostridia</taxon>
        <taxon>Eubacteriales</taxon>
        <taxon>Oscillospiraceae</taxon>
        <taxon>Anaerotruncus</taxon>
    </lineage>
</organism>
<protein>
    <submittedName>
        <fullName evidence="9">ABC transporter permease</fullName>
    </submittedName>
</protein>
<dbReference type="AlphaFoldDB" id="A0A845QIM8"/>
<evidence type="ECO:0000256" key="3">
    <source>
        <dbReference type="ARBA" id="ARBA00022475"/>
    </source>
</evidence>
<sequence>MFKYVVKRVLIAIVSMFLLITITFFLMHTIPGGPFSAGEQKNLNPEVLEVIRARYGLDLPVHEQFFNYVKDLFHGDMGLSMKKLNYSVNELIADSFPVSAQIGFVAIIVALLIGIPLGVIAALKRGGVADMLSMTLATVGISIPTFVIAMLLMYAFCMEWAILPTHGWGELKHFILPVACLCLAPVANITRLTRSTLMEVVQQDYIRTARSKGLSEFTVIGKHAMRNAIVPVVTYLGPLVAGLMTGSFAIERIFMVPGIGRYFVNSVSDRDYTMIMGVTIFYGLFIMICTLIVDIAYALIDPRVRLDS</sequence>
<evidence type="ECO:0000256" key="7">
    <source>
        <dbReference type="RuleBase" id="RU363032"/>
    </source>
</evidence>
<gene>
    <name evidence="9" type="ORF">D0435_02515</name>
</gene>
<dbReference type="Gene3D" id="1.10.3720.10">
    <property type="entry name" value="MetI-like"/>
    <property type="match status" value="1"/>
</dbReference>
<comment type="subcellular location">
    <subcellularLocation>
        <location evidence="1 7">Cell membrane</location>
        <topology evidence="1 7">Multi-pass membrane protein</topology>
    </subcellularLocation>
</comment>
<keyword evidence="6 7" id="KW-0472">Membrane</keyword>
<dbReference type="Proteomes" id="UP000446866">
    <property type="component" value="Unassembled WGS sequence"/>
</dbReference>
<comment type="caution">
    <text evidence="9">The sequence shown here is derived from an EMBL/GenBank/DDBJ whole genome shotgun (WGS) entry which is preliminary data.</text>
</comment>
<accession>A0A845QIM8</accession>
<dbReference type="RefSeq" id="WP_160200849.1">
    <property type="nucleotide sequence ID" value="NZ_QXWK01000003.1"/>
</dbReference>
<keyword evidence="4 7" id="KW-0812">Transmembrane</keyword>
<dbReference type="PANTHER" id="PTHR30465">
    <property type="entry name" value="INNER MEMBRANE ABC TRANSPORTER"/>
    <property type="match status" value="1"/>
</dbReference>
<dbReference type="GO" id="GO:0005886">
    <property type="term" value="C:plasma membrane"/>
    <property type="evidence" value="ECO:0007669"/>
    <property type="project" value="UniProtKB-SubCell"/>
</dbReference>
<dbReference type="Pfam" id="PF19300">
    <property type="entry name" value="BPD_transp_1_N"/>
    <property type="match status" value="1"/>
</dbReference>
<proteinExistence type="inferred from homology"/>
<feature type="transmembrane region" description="Helical" evidence="7">
    <location>
        <begin position="9"/>
        <end position="30"/>
    </location>
</feature>
<evidence type="ECO:0000256" key="2">
    <source>
        <dbReference type="ARBA" id="ARBA00022448"/>
    </source>
</evidence>
<dbReference type="GO" id="GO:0055085">
    <property type="term" value="P:transmembrane transport"/>
    <property type="evidence" value="ECO:0007669"/>
    <property type="project" value="InterPro"/>
</dbReference>
<name>A0A845QIM8_9FIRM</name>
<keyword evidence="3" id="KW-1003">Cell membrane</keyword>